<dbReference type="RefSeq" id="WP_242827377.1">
    <property type="nucleotide sequence ID" value="NZ_BJLB01000001.1"/>
</dbReference>
<protein>
    <submittedName>
        <fullName evidence="2">Glycosyl transferase</fullName>
    </submittedName>
</protein>
<dbReference type="Pfam" id="PF00535">
    <property type="entry name" value="Glycos_transf_2"/>
    <property type="match status" value="1"/>
</dbReference>
<evidence type="ECO:0000259" key="1">
    <source>
        <dbReference type="Pfam" id="PF00535"/>
    </source>
</evidence>
<proteinExistence type="predicted"/>
<dbReference type="InterPro" id="IPR029044">
    <property type="entry name" value="Nucleotide-diphossugar_trans"/>
</dbReference>
<sequence>MGRSSTEGINGKIMNDKILTVVVPTYNAENYLRDNLNAFIYEDILPDVEILIINDGSKDKSLDIAMEYVQRYPDSFNVITKENGGHGSGINCGIQNATGKYFKVVDADDWIEADAFRKLLQSLKRMDADVIYSGFLWVFNQGQGDKNLFRKKAEISQPFIGVLYEHNYDFDEIADKLYMKMHNMTIKTDILRKHHILIDENCYYVDTEYITYPIPYVKTISFVNEFVYMYRIGRQGQSVGIEKMQQNETNYDKVLRSLFDFYLQLGREIPCSYEKKRYIERIIARVVAGKIKIMLSFPATRGKKKELQTFDDKLKKNYPNIYDENINKAIAILRKSRYFLYYPISFAVRRKFS</sequence>
<dbReference type="Gene3D" id="3.90.550.10">
    <property type="entry name" value="Spore Coat Polysaccharide Biosynthesis Protein SpsA, Chain A"/>
    <property type="match status" value="1"/>
</dbReference>
<comment type="caution">
    <text evidence="2">The sequence shown here is derived from an EMBL/GenBank/DDBJ whole genome shotgun (WGS) entry which is preliminary data.</text>
</comment>
<dbReference type="Proteomes" id="UP000315200">
    <property type="component" value="Unassembled WGS sequence"/>
</dbReference>
<feature type="domain" description="Glycosyltransferase 2-like" evidence="1">
    <location>
        <begin position="20"/>
        <end position="142"/>
    </location>
</feature>
<evidence type="ECO:0000313" key="3">
    <source>
        <dbReference type="Proteomes" id="UP000315200"/>
    </source>
</evidence>
<dbReference type="PANTHER" id="PTHR22916">
    <property type="entry name" value="GLYCOSYLTRANSFERASE"/>
    <property type="match status" value="1"/>
</dbReference>
<organism evidence="2 3">
    <name type="scientific">Enterocloster clostridioformis</name>
    <dbReference type="NCBI Taxonomy" id="1531"/>
    <lineage>
        <taxon>Bacteria</taxon>
        <taxon>Bacillati</taxon>
        <taxon>Bacillota</taxon>
        <taxon>Clostridia</taxon>
        <taxon>Lachnospirales</taxon>
        <taxon>Lachnospiraceae</taxon>
        <taxon>Enterocloster</taxon>
    </lineage>
</organism>
<gene>
    <name evidence="2" type="ORF">Ccl03g_04810</name>
</gene>
<dbReference type="CDD" id="cd00761">
    <property type="entry name" value="Glyco_tranf_GTA_type"/>
    <property type="match status" value="1"/>
</dbReference>
<reference evidence="2 3" key="1">
    <citation type="submission" date="2019-06" db="EMBL/GenBank/DDBJ databases">
        <title>Draft genome sequence of [Clostridium] clostridioforme NBRC 113352.</title>
        <authorList>
            <person name="Miura T."/>
            <person name="Furukawa M."/>
            <person name="Shimamura M."/>
            <person name="Ohyama Y."/>
            <person name="Yamazoe A."/>
            <person name="Kawasaki H."/>
        </authorList>
    </citation>
    <scope>NUCLEOTIDE SEQUENCE [LARGE SCALE GENOMIC DNA]</scope>
    <source>
        <strain evidence="2 3">NBRC 113352</strain>
    </source>
</reference>
<dbReference type="InterPro" id="IPR001173">
    <property type="entry name" value="Glyco_trans_2-like"/>
</dbReference>
<name>A0A829W0C1_9FIRM</name>
<dbReference type="AlphaFoldDB" id="A0A829W0C1"/>
<keyword evidence="2" id="KW-0808">Transferase</keyword>
<dbReference type="EMBL" id="BJLB01000001">
    <property type="protein sequence ID" value="GEA34768.1"/>
    <property type="molecule type" value="Genomic_DNA"/>
</dbReference>
<dbReference type="GO" id="GO:0016758">
    <property type="term" value="F:hexosyltransferase activity"/>
    <property type="evidence" value="ECO:0007669"/>
    <property type="project" value="UniProtKB-ARBA"/>
</dbReference>
<accession>A0A829W0C1</accession>
<dbReference type="SUPFAM" id="SSF53448">
    <property type="entry name" value="Nucleotide-diphospho-sugar transferases"/>
    <property type="match status" value="1"/>
</dbReference>
<evidence type="ECO:0000313" key="2">
    <source>
        <dbReference type="EMBL" id="GEA34768.1"/>
    </source>
</evidence>
<dbReference type="PANTHER" id="PTHR22916:SF3">
    <property type="entry name" value="UDP-GLCNAC:BETAGAL BETA-1,3-N-ACETYLGLUCOSAMINYLTRANSFERASE-LIKE PROTEIN 1"/>
    <property type="match status" value="1"/>
</dbReference>